<evidence type="ECO:0000259" key="1">
    <source>
        <dbReference type="Pfam" id="PF04717"/>
    </source>
</evidence>
<dbReference type="RefSeq" id="WP_089897755.1">
    <property type="nucleotide sequence ID" value="NZ_FOJG01000002.1"/>
</dbReference>
<dbReference type="STRING" id="29529.SAMN04488122_4225"/>
<accession>A0A1I0S6T2</accession>
<keyword evidence="3" id="KW-1185">Reference proteome</keyword>
<dbReference type="OrthoDB" id="1907165at2"/>
<dbReference type="AlphaFoldDB" id="A0A1I0S6T2"/>
<sequence length="591" mass="63725">MNETGIPNTSAHDVASYDILLNGTQPLNAMYEVLSLTLIQVVNKIPLAKIVLRDGAAADQNFSISNTDDLLPGTKLSIKIGRDGSNKVLFKGIIVHQGIKFRQDGNPVLTVECRDESVKMAIGRHSRYYEKVKDSEVIEQLVRRYSGLNADVEVTDVQHKELVQHHSTDWDFLLLRAEVNGKLVIADQGKVKVKKPDTSASAVLQLTYGSSLMELEAEMDARHQWSNVHASAWDYTGQQLYEAESSSADYAEQGNVSGSTLAGVIGLSKYELLHSGRRPAEELQQLVGAAMLKSRLAKIRGRAKFLGFSGITPGDMVTLQGIGNRYNGNAFVTGVRHEVAQGTWDTHIQFGLEPDWLAEAYKDISDIPAAGMLPAIHGLQIGKVVQLQDDPDGEHRILVKIPVIDNAARGIWVRVASLDAGNNRGAFFRPEIDDEVIVGFINDDPRDAVVLGMLNSSAKPAPITAKDANDEKGFVTRSGMRIHFNDSTKTIIIDTPAGNSITIDEASTSIQLKDQNNNTVTMDTSGIKLESPMNVELKAGVNLVLSAGAALSIGGASISANADGAVELKGALAKLSAQGITEISGSMVKIN</sequence>
<reference evidence="3" key="1">
    <citation type="submission" date="2016-10" db="EMBL/GenBank/DDBJ databases">
        <authorList>
            <person name="Varghese N."/>
            <person name="Submissions S."/>
        </authorList>
    </citation>
    <scope>NUCLEOTIDE SEQUENCE [LARGE SCALE GENOMIC DNA]</scope>
    <source>
        <strain evidence="3">DSM 3695</strain>
    </source>
</reference>
<proteinExistence type="predicted"/>
<organism evidence="2 3">
    <name type="scientific">Chitinophaga arvensicola</name>
    <dbReference type="NCBI Taxonomy" id="29529"/>
    <lineage>
        <taxon>Bacteria</taxon>
        <taxon>Pseudomonadati</taxon>
        <taxon>Bacteroidota</taxon>
        <taxon>Chitinophagia</taxon>
        <taxon>Chitinophagales</taxon>
        <taxon>Chitinophagaceae</taxon>
        <taxon>Chitinophaga</taxon>
    </lineage>
</organism>
<dbReference type="Pfam" id="PF04717">
    <property type="entry name" value="Phage_base_V"/>
    <property type="match status" value="1"/>
</dbReference>
<dbReference type="InterPro" id="IPR037026">
    <property type="entry name" value="Vgr_OB-fold_dom_sf"/>
</dbReference>
<protein>
    <submittedName>
        <fullName evidence="2">Rhs element Vgr protein</fullName>
    </submittedName>
</protein>
<dbReference type="Proteomes" id="UP000199310">
    <property type="component" value="Unassembled WGS sequence"/>
</dbReference>
<evidence type="ECO:0000313" key="3">
    <source>
        <dbReference type="Proteomes" id="UP000199310"/>
    </source>
</evidence>
<dbReference type="InterPro" id="IPR006533">
    <property type="entry name" value="T6SS_Vgr_RhsGE"/>
</dbReference>
<dbReference type="SUPFAM" id="SSF69255">
    <property type="entry name" value="gp5 N-terminal domain-like"/>
    <property type="match status" value="1"/>
</dbReference>
<gene>
    <name evidence="2" type="ORF">SAMN04488122_4225</name>
</gene>
<evidence type="ECO:0000313" key="2">
    <source>
        <dbReference type="EMBL" id="SEW51397.1"/>
    </source>
</evidence>
<dbReference type="Pfam" id="PF05954">
    <property type="entry name" value="Phage_GPD"/>
    <property type="match status" value="1"/>
</dbReference>
<dbReference type="Gene3D" id="2.40.50.230">
    <property type="entry name" value="Gp5 N-terminal domain"/>
    <property type="match status" value="1"/>
</dbReference>
<dbReference type="EMBL" id="FOJG01000002">
    <property type="protein sequence ID" value="SEW51397.1"/>
    <property type="molecule type" value="Genomic_DNA"/>
</dbReference>
<dbReference type="InterPro" id="IPR006531">
    <property type="entry name" value="Gp5/Vgr_OB"/>
</dbReference>
<feature type="domain" description="Gp5/Type VI secretion system Vgr protein OB-fold" evidence="1">
    <location>
        <begin position="381"/>
        <end position="454"/>
    </location>
</feature>
<name>A0A1I0S6T2_9BACT</name>
<dbReference type="SUPFAM" id="SSF69279">
    <property type="entry name" value="Phage tail proteins"/>
    <property type="match status" value="1"/>
</dbReference>
<dbReference type="NCBIfam" id="TIGR01646">
    <property type="entry name" value="vgr_GE"/>
    <property type="match status" value="1"/>
</dbReference>